<comment type="caution">
    <text evidence="1">The sequence shown here is derived from an EMBL/GenBank/DDBJ whole genome shotgun (WGS) entry which is preliminary data.</text>
</comment>
<dbReference type="Proteomes" id="UP000304953">
    <property type="component" value="Unassembled WGS sequence"/>
</dbReference>
<accession>A0AC61RW17</accession>
<sequence>MGRNMIIKYLEKMHHEMYESKLNVERENQKKKILLRDNIRFIQALENSLDENFESFTPRDVDQEIHAKISSLKEEQKKLEMEINESGIEISNLDAHLDELESVLKVAREKERNQLNKKDLKQKRGIYQRKILEIQEIERQRIARELHDSVVQSLTNTIHKIEICSKIMEVDSVRCRLELHVLSKTIRDIIQEMRNIIYDLRPTALDNIRLETLIENEVSKISKSEILNVSYETLGESIELSPMITLSVLRIVQEACNNILKHAKAKSVLVQVEYNKENVFVRVEDDGVGFTINDIQNLKKEDGSGLGISMMKERVFLFAGRLEVNSEPGKGTRILVEIPIDKEDA</sequence>
<keyword evidence="2" id="KW-1185">Reference proteome</keyword>
<organism evidence="1 2">
    <name type="scientific">Petralouisia muris</name>
    <dbReference type="NCBI Taxonomy" id="3032872"/>
    <lineage>
        <taxon>Bacteria</taxon>
        <taxon>Bacillati</taxon>
        <taxon>Bacillota</taxon>
        <taxon>Clostridia</taxon>
        <taxon>Lachnospirales</taxon>
        <taxon>Lachnospiraceae</taxon>
        <taxon>Petralouisia</taxon>
    </lineage>
</organism>
<reference evidence="1" key="1">
    <citation type="submission" date="2019-04" db="EMBL/GenBank/DDBJ databases">
        <title>Microbes associate with the intestines of laboratory mice.</title>
        <authorList>
            <person name="Navarre W."/>
            <person name="Wong E."/>
            <person name="Huang K."/>
            <person name="Tropini C."/>
            <person name="Ng K."/>
            <person name="Yu B."/>
        </authorList>
    </citation>
    <scope>NUCLEOTIDE SEQUENCE</scope>
    <source>
        <strain evidence="1">NM01_1-7b</strain>
    </source>
</reference>
<name>A0AC61RW17_9FIRM</name>
<gene>
    <name evidence="1" type="ORF">E5329_12460</name>
</gene>
<evidence type="ECO:0000313" key="1">
    <source>
        <dbReference type="EMBL" id="TGY95965.1"/>
    </source>
</evidence>
<protein>
    <submittedName>
        <fullName evidence="1">Uncharacterized protein</fullName>
    </submittedName>
</protein>
<dbReference type="EMBL" id="SRYA01000022">
    <property type="protein sequence ID" value="TGY95965.1"/>
    <property type="molecule type" value="Genomic_DNA"/>
</dbReference>
<evidence type="ECO:0000313" key="2">
    <source>
        <dbReference type="Proteomes" id="UP000304953"/>
    </source>
</evidence>
<proteinExistence type="predicted"/>